<dbReference type="InterPro" id="IPR001810">
    <property type="entry name" value="F-box_dom"/>
</dbReference>
<name>A0A484L7S7_9ASTE</name>
<reference evidence="2 3" key="1">
    <citation type="submission" date="2018-04" db="EMBL/GenBank/DDBJ databases">
        <authorList>
            <person name="Vogel A."/>
        </authorList>
    </citation>
    <scope>NUCLEOTIDE SEQUENCE [LARGE SCALE GENOMIC DNA]</scope>
</reference>
<evidence type="ECO:0000259" key="1">
    <source>
        <dbReference type="Pfam" id="PF12937"/>
    </source>
</evidence>
<accession>A0A484L7S7</accession>
<dbReference type="PANTHER" id="PTHR48218:SF3">
    <property type="entry name" value="OS07G0170800 PROTEIN"/>
    <property type="match status" value="1"/>
</dbReference>
<dbReference type="Pfam" id="PF12937">
    <property type="entry name" value="F-box-like"/>
    <property type="match status" value="1"/>
</dbReference>
<feature type="domain" description="F-box" evidence="1">
    <location>
        <begin position="10"/>
        <end position="44"/>
    </location>
</feature>
<dbReference type="OrthoDB" id="3219396at2759"/>
<protein>
    <recommendedName>
        <fullName evidence="1">F-box domain-containing protein</fullName>
    </recommendedName>
</protein>
<dbReference type="EMBL" id="OOIL02001115">
    <property type="protein sequence ID" value="VFQ72397.1"/>
    <property type="molecule type" value="Genomic_DNA"/>
</dbReference>
<evidence type="ECO:0000313" key="3">
    <source>
        <dbReference type="Proteomes" id="UP000595140"/>
    </source>
</evidence>
<gene>
    <name evidence="2" type="ORF">CCAM_LOCUS14173</name>
</gene>
<dbReference type="InterPro" id="IPR036047">
    <property type="entry name" value="F-box-like_dom_sf"/>
</dbReference>
<dbReference type="SUPFAM" id="SSF81383">
    <property type="entry name" value="F-box domain"/>
    <property type="match status" value="1"/>
</dbReference>
<dbReference type="Proteomes" id="UP000595140">
    <property type="component" value="Unassembled WGS sequence"/>
</dbReference>
<keyword evidence="3" id="KW-1185">Reference proteome</keyword>
<dbReference type="AlphaFoldDB" id="A0A484L7S7"/>
<organism evidence="2 3">
    <name type="scientific">Cuscuta campestris</name>
    <dbReference type="NCBI Taxonomy" id="132261"/>
    <lineage>
        <taxon>Eukaryota</taxon>
        <taxon>Viridiplantae</taxon>
        <taxon>Streptophyta</taxon>
        <taxon>Embryophyta</taxon>
        <taxon>Tracheophyta</taxon>
        <taxon>Spermatophyta</taxon>
        <taxon>Magnoliopsida</taxon>
        <taxon>eudicotyledons</taxon>
        <taxon>Gunneridae</taxon>
        <taxon>Pentapetalae</taxon>
        <taxon>asterids</taxon>
        <taxon>lamiids</taxon>
        <taxon>Solanales</taxon>
        <taxon>Convolvulaceae</taxon>
        <taxon>Cuscuteae</taxon>
        <taxon>Cuscuta</taxon>
        <taxon>Cuscuta subgen. Grammica</taxon>
        <taxon>Cuscuta sect. Cleistogrammica</taxon>
    </lineage>
</organism>
<dbReference type="PANTHER" id="PTHR48218">
    <property type="entry name" value="F-BOX DOMAIN CONTAINING PROTEIN"/>
    <property type="match status" value="1"/>
</dbReference>
<proteinExistence type="predicted"/>
<sequence>MDPLSVFGTDIMLAILSHLDARSVALSLLVCRSWNGVASRDAIWGPKCEELWVGKAHIPRMSKQQGLAKLDVYSMSVTDGKRGRILRDDLCDHAWEFHYTKDVSQYWKDMDPYWSGIGAPLRRYFHQDGSQTADEDDQTWGGHEACYCVVTSYLESDEAGSSSSSNRIREHYVRINRLPQLYVSRKVDWKWELSSNLCTYTSIPDSDKPNGTGPLFPVS</sequence>
<dbReference type="Gene3D" id="1.20.1280.50">
    <property type="match status" value="1"/>
</dbReference>
<evidence type="ECO:0000313" key="2">
    <source>
        <dbReference type="EMBL" id="VFQ72397.1"/>
    </source>
</evidence>